<dbReference type="GO" id="GO:1901137">
    <property type="term" value="P:carbohydrate derivative biosynthetic process"/>
    <property type="evidence" value="ECO:0007669"/>
    <property type="project" value="UniProtKB-ARBA"/>
</dbReference>
<dbReference type="EMBL" id="JAAALK010000285">
    <property type="protein sequence ID" value="KAG8065686.1"/>
    <property type="molecule type" value="Genomic_DNA"/>
</dbReference>
<evidence type="ECO:0000256" key="4">
    <source>
        <dbReference type="RuleBase" id="RU362057"/>
    </source>
</evidence>
<feature type="domain" description="Glycosyltransferase N-terminal" evidence="5">
    <location>
        <begin position="7"/>
        <end position="229"/>
    </location>
</feature>
<evidence type="ECO:0000256" key="2">
    <source>
        <dbReference type="ARBA" id="ARBA00022676"/>
    </source>
</evidence>
<evidence type="ECO:0000313" key="7">
    <source>
        <dbReference type="Proteomes" id="UP000729402"/>
    </source>
</evidence>
<dbReference type="PANTHER" id="PTHR48044">
    <property type="entry name" value="GLYCOSYLTRANSFERASE"/>
    <property type="match status" value="1"/>
</dbReference>
<evidence type="ECO:0000259" key="5">
    <source>
        <dbReference type="Pfam" id="PF26168"/>
    </source>
</evidence>
<keyword evidence="3 4" id="KW-0808">Transferase</keyword>
<evidence type="ECO:0000256" key="3">
    <source>
        <dbReference type="ARBA" id="ARBA00022679"/>
    </source>
</evidence>
<dbReference type="InterPro" id="IPR058980">
    <property type="entry name" value="Glyco_transf_N"/>
</dbReference>
<dbReference type="InterPro" id="IPR002213">
    <property type="entry name" value="UDP_glucos_trans"/>
</dbReference>
<sequence>MAIGSVESVAVVAVPFPAQGHLNQLMHLSLLLASRGLDVHYAAPPPHVLQARSRLHGWDPDTLRAIHFHDLDISEYESPSPDLSAPTPFPSHLMPMIETYEVAARGPLDALLDRLSANYRRVVVVYDRLNSFAVAAAARLRNGEAFGLQCVASSYNIGWLDPAHQLLREHGVQFHPVDACMSKEFVEYLYRSEQDCAVPAGLVMNTCQALEGEFINEIAAHPIFKEQKVAELAAALKGSKQRFIWVLRDADRADIFADSGEIRHTELLSQFTAETEGTGVVITGWAPQLEILAHGATAAFLSHCGWNSTMESLSHGKPILAWPMHSDQPLDAELVCKYLKAGLLVRPWEKHSEVIPAAAIQEVIEEAMISESGMAIRQRAKVLGEAVRASLADGGSSRKDLDDFVGYITR</sequence>
<comment type="similarity">
    <text evidence="1 4">Belongs to the UDP-glycosyltransferase family.</text>
</comment>
<organism evidence="6 7">
    <name type="scientific">Zizania palustris</name>
    <name type="common">Northern wild rice</name>
    <dbReference type="NCBI Taxonomy" id="103762"/>
    <lineage>
        <taxon>Eukaryota</taxon>
        <taxon>Viridiplantae</taxon>
        <taxon>Streptophyta</taxon>
        <taxon>Embryophyta</taxon>
        <taxon>Tracheophyta</taxon>
        <taxon>Spermatophyta</taxon>
        <taxon>Magnoliopsida</taxon>
        <taxon>Liliopsida</taxon>
        <taxon>Poales</taxon>
        <taxon>Poaceae</taxon>
        <taxon>BOP clade</taxon>
        <taxon>Oryzoideae</taxon>
        <taxon>Oryzeae</taxon>
        <taxon>Zizaniinae</taxon>
        <taxon>Zizania</taxon>
    </lineage>
</organism>
<dbReference type="InterPro" id="IPR035595">
    <property type="entry name" value="UDP_glycos_trans_CS"/>
</dbReference>
<dbReference type="FunFam" id="3.40.50.2000:FF:000117">
    <property type="entry name" value="Glycosyltransferase"/>
    <property type="match status" value="1"/>
</dbReference>
<accession>A0A8J5VP63</accession>
<keyword evidence="7" id="KW-1185">Reference proteome</keyword>
<keyword evidence="2 4" id="KW-0328">Glycosyltransferase</keyword>
<evidence type="ECO:0000313" key="6">
    <source>
        <dbReference type="EMBL" id="KAG8065686.1"/>
    </source>
</evidence>
<dbReference type="EC" id="2.4.1.-" evidence="4"/>
<dbReference type="Proteomes" id="UP000729402">
    <property type="component" value="Unassembled WGS sequence"/>
</dbReference>
<reference evidence="6" key="2">
    <citation type="submission" date="2021-02" db="EMBL/GenBank/DDBJ databases">
        <authorList>
            <person name="Kimball J.A."/>
            <person name="Haas M.W."/>
            <person name="Macchietto M."/>
            <person name="Kono T."/>
            <person name="Duquette J."/>
            <person name="Shao M."/>
        </authorList>
    </citation>
    <scope>NUCLEOTIDE SEQUENCE</scope>
    <source>
        <tissue evidence="6">Fresh leaf tissue</tissue>
    </source>
</reference>
<dbReference type="CDD" id="cd03784">
    <property type="entry name" value="GT1_Gtf-like"/>
    <property type="match status" value="1"/>
</dbReference>
<dbReference type="PANTHER" id="PTHR48044:SF64">
    <property type="entry name" value="CIS-ZEATIN O-GLUCOSYLTRANSFERASE 1"/>
    <property type="match status" value="1"/>
</dbReference>
<comment type="caution">
    <text evidence="6">The sequence shown here is derived from an EMBL/GenBank/DDBJ whole genome shotgun (WGS) entry which is preliminary data.</text>
</comment>
<dbReference type="AlphaFoldDB" id="A0A8J5VP63"/>
<name>A0A8J5VP63_ZIZPA</name>
<dbReference type="OrthoDB" id="5835829at2759"/>
<evidence type="ECO:0000256" key="1">
    <source>
        <dbReference type="ARBA" id="ARBA00009995"/>
    </source>
</evidence>
<dbReference type="PROSITE" id="PS00375">
    <property type="entry name" value="UDPGT"/>
    <property type="match status" value="1"/>
</dbReference>
<dbReference type="Pfam" id="PF26168">
    <property type="entry name" value="Glyco_transf_N"/>
    <property type="match status" value="1"/>
</dbReference>
<protein>
    <recommendedName>
        <fullName evidence="4">Glycosyltransferase</fullName>
        <ecNumber evidence="4">2.4.1.-</ecNumber>
    </recommendedName>
</protein>
<gene>
    <name evidence="6" type="ORF">GUJ93_ZPchr0004g39740</name>
</gene>
<reference evidence="6" key="1">
    <citation type="journal article" date="2021" name="bioRxiv">
        <title>Whole Genome Assembly and Annotation of Northern Wild Rice, Zizania palustris L., Supports a Whole Genome Duplication in the Zizania Genus.</title>
        <authorList>
            <person name="Haas M."/>
            <person name="Kono T."/>
            <person name="Macchietto M."/>
            <person name="Millas R."/>
            <person name="McGilp L."/>
            <person name="Shao M."/>
            <person name="Duquette J."/>
            <person name="Hirsch C.N."/>
            <person name="Kimball J."/>
        </authorList>
    </citation>
    <scope>NUCLEOTIDE SEQUENCE</scope>
    <source>
        <tissue evidence="6">Fresh leaf tissue</tissue>
    </source>
</reference>
<proteinExistence type="inferred from homology"/>
<dbReference type="GO" id="GO:0008194">
    <property type="term" value="F:UDP-glycosyltransferase activity"/>
    <property type="evidence" value="ECO:0007669"/>
    <property type="project" value="InterPro"/>
</dbReference>